<protein>
    <submittedName>
        <fullName evidence="2">Putative autotransporter adhesin-like protein</fullName>
    </submittedName>
</protein>
<keyword evidence="3" id="KW-1185">Reference proteome</keyword>
<dbReference type="Proteomes" id="UP000320653">
    <property type="component" value="Unassembled WGS sequence"/>
</dbReference>
<accession>A0A561QNY3</accession>
<evidence type="ECO:0000313" key="3">
    <source>
        <dbReference type="Proteomes" id="UP000320653"/>
    </source>
</evidence>
<name>A0A561QNY3_9HYPH</name>
<evidence type="ECO:0000259" key="1">
    <source>
        <dbReference type="Pfam" id="PF10988"/>
    </source>
</evidence>
<reference evidence="2 3" key="1">
    <citation type="submission" date="2019-06" db="EMBL/GenBank/DDBJ databases">
        <title>Sorghum-associated microbial communities from plants grown in Nebraska, USA.</title>
        <authorList>
            <person name="Schachtman D."/>
        </authorList>
    </citation>
    <scope>NUCLEOTIDE SEQUENCE [LARGE SCALE GENOMIC DNA]</scope>
    <source>
        <strain evidence="2 3">1225</strain>
    </source>
</reference>
<sequence length="234" mass="24611">MTRTLGHVAIAGLMGAVGFLTLGALLSGADWADAAHLWNVGRTCEATGSTQKQVTLPFEAGDRFAIDLPASVYYLPGDTAEAIVSGDPDLLGHVRIEAGRLELDCDPGWFATRLEVKLSGPAITRWDMLGNGELTLAQLDQPQLELNIRGSGKSTASGTVDIVGLNISGSGAVQFKDLTAQSAQVDIRGNGDAKMTARVDADVVISGNGNVELFGNPVLRRSDIRGNGRIVRMP</sequence>
<organism evidence="2 3">
    <name type="scientific">Neorhizobium alkalisoli</name>
    <dbReference type="NCBI Taxonomy" id="528178"/>
    <lineage>
        <taxon>Bacteria</taxon>
        <taxon>Pseudomonadati</taxon>
        <taxon>Pseudomonadota</taxon>
        <taxon>Alphaproteobacteria</taxon>
        <taxon>Hyphomicrobiales</taxon>
        <taxon>Rhizobiaceae</taxon>
        <taxon>Rhizobium/Agrobacterium group</taxon>
        <taxon>Neorhizobium</taxon>
    </lineage>
</organism>
<dbReference type="InterPro" id="IPR021255">
    <property type="entry name" value="DUF2807"/>
</dbReference>
<feature type="domain" description="Putative auto-transporter adhesin head GIN" evidence="1">
    <location>
        <begin position="70"/>
        <end position="217"/>
    </location>
</feature>
<dbReference type="RefSeq" id="WP_145639733.1">
    <property type="nucleotide sequence ID" value="NZ_VIWP01000005.1"/>
</dbReference>
<evidence type="ECO:0000313" key="2">
    <source>
        <dbReference type="EMBL" id="TWF52135.1"/>
    </source>
</evidence>
<dbReference type="AlphaFoldDB" id="A0A561QNY3"/>
<gene>
    <name evidence="2" type="ORF">FHW37_105234</name>
</gene>
<dbReference type="Pfam" id="PF10988">
    <property type="entry name" value="DUF2807"/>
    <property type="match status" value="1"/>
</dbReference>
<comment type="caution">
    <text evidence="2">The sequence shown here is derived from an EMBL/GenBank/DDBJ whole genome shotgun (WGS) entry which is preliminary data.</text>
</comment>
<dbReference type="Gene3D" id="2.160.20.120">
    <property type="match status" value="1"/>
</dbReference>
<dbReference type="OrthoDB" id="7375620at2"/>
<dbReference type="EMBL" id="VIWP01000005">
    <property type="protein sequence ID" value="TWF52135.1"/>
    <property type="molecule type" value="Genomic_DNA"/>
</dbReference>
<proteinExistence type="predicted"/>